<evidence type="ECO:0000313" key="3">
    <source>
        <dbReference type="Proteomes" id="UP001521137"/>
    </source>
</evidence>
<name>A0ABS9D7J2_9ALTE</name>
<dbReference type="RefSeq" id="WP_235312606.1">
    <property type="nucleotide sequence ID" value="NZ_JAKGAS010000005.1"/>
</dbReference>
<accession>A0ABS9D7J2</accession>
<comment type="caution">
    <text evidence="2">The sequence shown here is derived from an EMBL/GenBank/DDBJ whole genome shotgun (WGS) entry which is preliminary data.</text>
</comment>
<evidence type="ECO:0000313" key="2">
    <source>
        <dbReference type="EMBL" id="MCF2948664.1"/>
    </source>
</evidence>
<dbReference type="InterPro" id="IPR043504">
    <property type="entry name" value="Peptidase_S1_PA_chymotrypsin"/>
</dbReference>
<gene>
    <name evidence="2" type="ORF">L0668_11145</name>
</gene>
<feature type="domain" description="Peptidase S1" evidence="1">
    <location>
        <begin position="47"/>
        <end position="154"/>
    </location>
</feature>
<evidence type="ECO:0000259" key="1">
    <source>
        <dbReference type="Pfam" id="PF00089"/>
    </source>
</evidence>
<dbReference type="SUPFAM" id="SSF50494">
    <property type="entry name" value="Trypsin-like serine proteases"/>
    <property type="match status" value="1"/>
</dbReference>
<dbReference type="Gene3D" id="2.40.10.10">
    <property type="entry name" value="Trypsin-like serine proteases"/>
    <property type="match status" value="1"/>
</dbReference>
<organism evidence="2 3">
    <name type="scientific">Paraglaciecola algarum</name>
    <dbReference type="NCBI Taxonomy" id="3050085"/>
    <lineage>
        <taxon>Bacteria</taxon>
        <taxon>Pseudomonadati</taxon>
        <taxon>Pseudomonadota</taxon>
        <taxon>Gammaproteobacteria</taxon>
        <taxon>Alteromonadales</taxon>
        <taxon>Alteromonadaceae</taxon>
        <taxon>Paraglaciecola</taxon>
    </lineage>
</organism>
<dbReference type="EMBL" id="JAKGAS010000005">
    <property type="protein sequence ID" value="MCF2948664.1"/>
    <property type="molecule type" value="Genomic_DNA"/>
</dbReference>
<dbReference type="InterPro" id="IPR001254">
    <property type="entry name" value="Trypsin_dom"/>
</dbReference>
<sequence length="162" mass="18271">MKKILVLALVFIAFYSNSVVKRHDVDAGLYELDDTPGYYIDMPFEGAGVLIDKHWILVPAHVIYTFHYDYIDKPLMIHGVENQIKEIIFHPDRKQGDTDWGEGNPKALMDSLNKHTDIALIRLSYPVTHINPIKRYQGESELGQTITVYGKGAVGTGLTGEI</sequence>
<reference evidence="2 3" key="1">
    <citation type="submission" date="2022-01" db="EMBL/GenBank/DDBJ databases">
        <title>Paraglaciecola sp. G1-23.</title>
        <authorList>
            <person name="Jin M.S."/>
            <person name="Han D.M."/>
            <person name="Kim H.M."/>
            <person name="Jeon C.O."/>
        </authorList>
    </citation>
    <scope>NUCLEOTIDE SEQUENCE [LARGE SCALE GENOMIC DNA]</scope>
    <source>
        <strain evidence="2 3">G1-23</strain>
    </source>
</reference>
<protein>
    <submittedName>
        <fullName evidence="2">S1 family peptidase</fullName>
    </submittedName>
</protein>
<dbReference type="InterPro" id="IPR009003">
    <property type="entry name" value="Peptidase_S1_PA"/>
</dbReference>
<proteinExistence type="predicted"/>
<dbReference type="Pfam" id="PF00089">
    <property type="entry name" value="Trypsin"/>
    <property type="match status" value="1"/>
</dbReference>
<dbReference type="Proteomes" id="UP001521137">
    <property type="component" value="Unassembled WGS sequence"/>
</dbReference>
<keyword evidence="3" id="KW-1185">Reference proteome</keyword>